<gene>
    <name evidence="8" type="ORF">A2T98_08540</name>
</gene>
<keyword evidence="6" id="KW-0812">Transmembrane</keyword>
<name>A0A161UW12_NODSP</name>
<dbReference type="SMART" id="SM00644">
    <property type="entry name" value="Ami_2"/>
    <property type="match status" value="1"/>
</dbReference>
<dbReference type="GO" id="GO:0008745">
    <property type="term" value="F:N-acetylmuramoyl-L-alanine amidase activity"/>
    <property type="evidence" value="ECO:0007669"/>
    <property type="project" value="UniProtKB-EC"/>
</dbReference>
<proteinExistence type="predicted"/>
<evidence type="ECO:0000313" key="9">
    <source>
        <dbReference type="Proteomes" id="UP000076555"/>
    </source>
</evidence>
<dbReference type="GO" id="GO:0009254">
    <property type="term" value="P:peptidoglycan turnover"/>
    <property type="evidence" value="ECO:0007669"/>
    <property type="project" value="TreeGrafter"/>
</dbReference>
<dbReference type="PANTHER" id="PTHR30417:SF1">
    <property type="entry name" value="N-ACETYLMURAMOYL-L-ALANINE AMIDASE AMID"/>
    <property type="match status" value="1"/>
</dbReference>
<dbReference type="InterPro" id="IPR051206">
    <property type="entry name" value="NAMLAA_amidase_2"/>
</dbReference>
<dbReference type="Gene3D" id="3.40.80.10">
    <property type="entry name" value="Peptidoglycan recognition protein-like"/>
    <property type="match status" value="1"/>
</dbReference>
<dbReference type="EMBL" id="LWAJ01000102">
    <property type="protein sequence ID" value="KZL50223.1"/>
    <property type="molecule type" value="Genomic_DNA"/>
</dbReference>
<evidence type="ECO:0000313" key="8">
    <source>
        <dbReference type="EMBL" id="KZL50223.1"/>
    </source>
</evidence>
<comment type="caution">
    <text evidence="8">The sequence shown here is derived from an EMBL/GenBank/DDBJ whole genome shotgun (WGS) entry which is preliminary data.</text>
</comment>
<keyword evidence="4" id="KW-0961">Cell wall biogenesis/degradation</keyword>
<keyword evidence="3" id="KW-0378">Hydrolase</keyword>
<dbReference type="EC" id="3.5.1.28" evidence="2"/>
<dbReference type="GO" id="GO:0009253">
    <property type="term" value="P:peptidoglycan catabolic process"/>
    <property type="evidence" value="ECO:0007669"/>
    <property type="project" value="InterPro"/>
</dbReference>
<dbReference type="Pfam" id="PF01510">
    <property type="entry name" value="Amidase_2"/>
    <property type="match status" value="1"/>
</dbReference>
<evidence type="ECO:0000256" key="5">
    <source>
        <dbReference type="SAM" id="MobiDB-lite"/>
    </source>
</evidence>
<dbReference type="PANTHER" id="PTHR30417">
    <property type="entry name" value="N-ACETYLMURAMOYL-L-ALANINE AMIDASE AMID"/>
    <property type="match status" value="1"/>
</dbReference>
<feature type="domain" description="N-acetylmuramoyl-L-alanine amidase" evidence="7">
    <location>
        <begin position="111"/>
        <end position="266"/>
    </location>
</feature>
<dbReference type="AlphaFoldDB" id="A0A161UW12"/>
<keyword evidence="6" id="KW-1133">Transmembrane helix</keyword>
<dbReference type="OrthoDB" id="505853at2"/>
<feature type="transmembrane region" description="Helical" evidence="6">
    <location>
        <begin position="6"/>
        <end position="26"/>
    </location>
</feature>
<comment type="catalytic activity">
    <reaction evidence="1">
        <text>Hydrolyzes the link between N-acetylmuramoyl residues and L-amino acid residues in certain cell-wall glycopeptides.</text>
        <dbReference type="EC" id="3.5.1.28"/>
    </reaction>
</comment>
<dbReference type="Proteomes" id="UP000076555">
    <property type="component" value="Unassembled WGS sequence"/>
</dbReference>
<dbReference type="RefSeq" id="WP_063872382.1">
    <property type="nucleotide sequence ID" value="NZ_CAWMRI010000102.1"/>
</dbReference>
<dbReference type="GO" id="GO:0071555">
    <property type="term" value="P:cell wall organization"/>
    <property type="evidence" value="ECO:0007669"/>
    <property type="project" value="UniProtKB-KW"/>
</dbReference>
<keyword evidence="6" id="KW-0472">Membrane</keyword>
<dbReference type="InterPro" id="IPR036505">
    <property type="entry name" value="Amidase/PGRP_sf"/>
</dbReference>
<evidence type="ECO:0000256" key="6">
    <source>
        <dbReference type="SAM" id="Phobius"/>
    </source>
</evidence>
<evidence type="ECO:0000256" key="3">
    <source>
        <dbReference type="ARBA" id="ARBA00022801"/>
    </source>
</evidence>
<accession>A0A161UW12</accession>
<feature type="region of interest" description="Disordered" evidence="5">
    <location>
        <begin position="54"/>
        <end position="80"/>
    </location>
</feature>
<sequence length="291" mass="32292">MKFTDWATRILLISLMLTTLMIVLSLGRIQSNKITSNPENADITIDWNQYPQAELQSAKNPEEEPPKDLPAPSVTTNQSGGRYKTTAAFAQYTPRYEIAPVNPSNYGERYSQDVNGIPLNNQPIIVLHETAESAASAVNFFQTHNADDNVQASYHALIQLDGTIVYLVPPDKRAYGAANSVFESPNGVETVTTNPNLASSVNNFAYHVSLETPPDGRGNNLLKSHSGYTELQYNSLAWLIAQSQVPDYRITTHEAVDRSGQKSDPISFDGNKFLRLLHTYRELTPSYQAQN</sequence>
<evidence type="ECO:0000256" key="2">
    <source>
        <dbReference type="ARBA" id="ARBA00011901"/>
    </source>
</evidence>
<evidence type="ECO:0000259" key="7">
    <source>
        <dbReference type="SMART" id="SM00644"/>
    </source>
</evidence>
<dbReference type="InterPro" id="IPR002502">
    <property type="entry name" value="Amidase_domain"/>
</dbReference>
<protein>
    <recommendedName>
        <fullName evidence="2">N-acetylmuramoyl-L-alanine amidase</fullName>
        <ecNumber evidence="2">3.5.1.28</ecNumber>
    </recommendedName>
</protein>
<dbReference type="SUPFAM" id="SSF55846">
    <property type="entry name" value="N-acetylmuramoyl-L-alanine amidase-like"/>
    <property type="match status" value="1"/>
</dbReference>
<organism evidence="8 9">
    <name type="scientific">Nodularia spumigena CENA596</name>
    <dbReference type="NCBI Taxonomy" id="1819295"/>
    <lineage>
        <taxon>Bacteria</taxon>
        <taxon>Bacillati</taxon>
        <taxon>Cyanobacteriota</taxon>
        <taxon>Cyanophyceae</taxon>
        <taxon>Nostocales</taxon>
        <taxon>Nodulariaceae</taxon>
        <taxon>Nodularia</taxon>
    </lineage>
</organism>
<evidence type="ECO:0000256" key="4">
    <source>
        <dbReference type="ARBA" id="ARBA00023316"/>
    </source>
</evidence>
<dbReference type="CDD" id="cd06583">
    <property type="entry name" value="PGRP"/>
    <property type="match status" value="1"/>
</dbReference>
<evidence type="ECO:0000256" key="1">
    <source>
        <dbReference type="ARBA" id="ARBA00001561"/>
    </source>
</evidence>
<reference evidence="8 9" key="1">
    <citation type="submission" date="2016-04" db="EMBL/GenBank/DDBJ databases">
        <title>Draft Genome Assembly of the Bloom-forming Cyanobacterium Nodularia spumigena Strain CENA596 in Shrimp Production Ponds.</title>
        <authorList>
            <person name="Popin R.V."/>
            <person name="Rigonato J."/>
            <person name="Abreu V.A."/>
            <person name="Andreote A.P."/>
            <person name="Silveira S.B."/>
            <person name="Odebrecht C."/>
            <person name="Fiore M.F."/>
        </authorList>
    </citation>
    <scope>NUCLEOTIDE SEQUENCE [LARGE SCALE GENOMIC DNA]</scope>
    <source>
        <strain evidence="8 9">CENA596</strain>
    </source>
</reference>